<dbReference type="Proteomes" id="UP000217507">
    <property type="component" value="Chromosome"/>
</dbReference>
<dbReference type="Pfam" id="PF13625">
    <property type="entry name" value="Helicase_C_3"/>
    <property type="match status" value="1"/>
</dbReference>
<accession>A0A1Z4KN64</accession>
<evidence type="ECO:0000313" key="3">
    <source>
        <dbReference type="Proteomes" id="UP000217507"/>
    </source>
</evidence>
<name>A0A1Z4KN64_ANAVA</name>
<sequence>MPYYQDQLSIATVEEALQQSSVDELKKLAALLSTNNKPTRKAELVAFIQRHLIGENLRQLWRELDQLQQAAVAETVHSPDGFFNATRFYAKYLAEPNWGTSDQYGYKRQPSVLCLFIYGKKIIPKDLQTRLQAFVSKPKEVSVSSVDKCPEFFHITWREWDHKTGKRVVKEKEIPIQQCEMETAAQQDLLAVLRLINGGKVSVSDKTGFPSTASMNAIASVLTDGDYYNDDETVNAEEKIGFIKPFAWALLVQAGGLAELSNKRLTLTKAGQKALTAPAADTIRTIWKKWLKNKLLDELRRIDSIKGQTGKGKQGLTAPDKRREAITQALKDCPVGCWMTTEEFFRYILAKGYDFEVTRNPWNLYISEANYGSLGNLDGDDWAILQGRYTLCLLFEYAATLGMINIAYVHPSGVRPDYGDLWGTDDLFFFSRYDGLAALQLTPLGAYCLGVDHNYTPPPLELRSIFRVLPNLEIAATGEPLKPVDTLMLDVYAQKISDAVWRLETAKLLSAMEEGCTVTQLKEFLQARSGHELPETVNQFLADVEAKGNSLRDRGQARLIECADTALAVLIANDSRTKKLCFLAGEKHLVVPTESETKFRNAVKKLGYSIPLGG</sequence>
<organism evidence="2 3">
    <name type="scientific">Trichormus variabilis NIES-23</name>
    <dbReference type="NCBI Taxonomy" id="1973479"/>
    <lineage>
        <taxon>Bacteria</taxon>
        <taxon>Bacillati</taxon>
        <taxon>Cyanobacteriota</taxon>
        <taxon>Cyanophyceae</taxon>
        <taxon>Nostocales</taxon>
        <taxon>Nostocaceae</taxon>
        <taxon>Trichormus</taxon>
    </lineage>
</organism>
<dbReference type="InterPro" id="IPR032830">
    <property type="entry name" value="XPB/Ssl2_N"/>
</dbReference>
<dbReference type="EMBL" id="AP018216">
    <property type="protein sequence ID" value="BAY70313.1"/>
    <property type="molecule type" value="Genomic_DNA"/>
</dbReference>
<reference evidence="2 3" key="1">
    <citation type="submission" date="2017-06" db="EMBL/GenBank/DDBJ databases">
        <title>Genome sequencing of cyanobaciteial culture collection at National Institute for Environmental Studies (NIES).</title>
        <authorList>
            <person name="Hirose Y."/>
            <person name="Shimura Y."/>
            <person name="Fujisawa T."/>
            <person name="Nakamura Y."/>
            <person name="Kawachi M."/>
        </authorList>
    </citation>
    <scope>NUCLEOTIDE SEQUENCE [LARGE SCALE GENOMIC DNA]</scope>
    <source>
        <strain evidence="2 3">NIES-23</strain>
    </source>
</reference>
<gene>
    <name evidence="2" type="ORF">NIES23_31170</name>
</gene>
<proteinExistence type="predicted"/>
<dbReference type="AlphaFoldDB" id="A0A1Z4KN64"/>
<feature type="domain" description="Helicase XPB/Ssl2 N-terminal" evidence="1">
    <location>
        <begin position="470"/>
        <end position="580"/>
    </location>
</feature>
<protein>
    <recommendedName>
        <fullName evidence="1">Helicase XPB/Ssl2 N-terminal domain-containing protein</fullName>
    </recommendedName>
</protein>
<evidence type="ECO:0000259" key="1">
    <source>
        <dbReference type="Pfam" id="PF13625"/>
    </source>
</evidence>
<evidence type="ECO:0000313" key="2">
    <source>
        <dbReference type="EMBL" id="BAY70313.1"/>
    </source>
</evidence>